<dbReference type="PANTHER" id="PTHR46573">
    <property type="entry name" value="WD REPEAT, SAM AND U-BOX DOMAIN-CONTAINING PROTEIN 1"/>
    <property type="match status" value="1"/>
</dbReference>
<dbReference type="PaxDb" id="35128-Thaps23215"/>
<feature type="compositionally biased region" description="Basic and acidic residues" evidence="1">
    <location>
        <begin position="129"/>
        <end position="162"/>
    </location>
</feature>
<feature type="domain" description="U-box" evidence="3">
    <location>
        <begin position="377"/>
        <end position="450"/>
    </location>
</feature>
<sequence length="622" mass="69364">MPPFFDPNGDPVLSPYEVLNLPQNASDADIKKAYRTQMLQLHPDKLSPDLDPSAIASVTEKFHNVKDAYEFLVSPQYLTARRLYQAKMASRRAEYERREAFLRRANCAQSGVYTNRTRMSSYPMPPRGVGEKPGDGMRRNRDERDGERFNHARSRSEPDFGNHRTHGGGGKRSNGVGQPRYYKSHSTLDRTKRAPATATARGGGGNTGKRAGYTSDGNYKTSRGRTTRGTTTRTSGAAVTTRAERKNSNTNRATSRGRNDKSSSKEEARRRARSEPRRSSRNKSRDNGSGSSSGGGQSVGNDDCARFGERERENTYTKKPSSNNNNTRSDRRSRDFDDEAVKRRSRAKSAPARCAYSKKNKDGKQSSSSKPTSCEKEYPKEFYCPLTKRVMKDPVMDPDGNAYEREAIERWLRVQSSSPITNGYLSLEMLKPSKELKSKIHKVTGKPRSKSTSRASSRSKSRASSPSNENYVSGRVLVDSYLREISSNSKLSVALDGMGICAFSYRKITFVIEVPITPNAGFMVYSSFDAQADQVKLSDKIAAWNKWLANIGWASRVSYVKAGNKTVFTLKGNEKDMAKCDVFQKTLEYFVEMSLKLHNVLHPAEAKSSDNVCLTKAPVCVA</sequence>
<evidence type="ECO:0000259" key="2">
    <source>
        <dbReference type="PROSITE" id="PS50076"/>
    </source>
</evidence>
<dbReference type="EMBL" id="CM000643">
    <property type="protein sequence ID" value="EED91666.1"/>
    <property type="molecule type" value="Genomic_DNA"/>
</dbReference>
<evidence type="ECO:0008006" key="6">
    <source>
        <dbReference type="Google" id="ProtNLM"/>
    </source>
</evidence>
<dbReference type="InterPro" id="IPR052085">
    <property type="entry name" value="WD-SAM-U-box"/>
</dbReference>
<dbReference type="SMART" id="SM00504">
    <property type="entry name" value="Ubox"/>
    <property type="match status" value="1"/>
</dbReference>
<feature type="domain" description="J" evidence="2">
    <location>
        <begin position="14"/>
        <end position="99"/>
    </location>
</feature>
<dbReference type="SUPFAM" id="SSF46565">
    <property type="entry name" value="Chaperone J-domain"/>
    <property type="match status" value="1"/>
</dbReference>
<dbReference type="Pfam" id="PF04564">
    <property type="entry name" value="U-box"/>
    <property type="match status" value="1"/>
</dbReference>
<keyword evidence="5" id="KW-1185">Reference proteome</keyword>
<feature type="compositionally biased region" description="Basic and acidic residues" evidence="1">
    <location>
        <begin position="257"/>
        <end position="286"/>
    </location>
</feature>
<dbReference type="Gene3D" id="1.10.287.110">
    <property type="entry name" value="DnaJ domain"/>
    <property type="match status" value="1"/>
</dbReference>
<dbReference type="InterPro" id="IPR013083">
    <property type="entry name" value="Znf_RING/FYVE/PHD"/>
</dbReference>
<evidence type="ECO:0000259" key="3">
    <source>
        <dbReference type="PROSITE" id="PS51698"/>
    </source>
</evidence>
<reference evidence="4 5" key="1">
    <citation type="journal article" date="2004" name="Science">
        <title>The genome of the diatom Thalassiosira pseudonana: ecology, evolution, and metabolism.</title>
        <authorList>
            <person name="Armbrust E.V."/>
            <person name="Berges J.A."/>
            <person name="Bowler C."/>
            <person name="Green B.R."/>
            <person name="Martinez D."/>
            <person name="Putnam N.H."/>
            <person name="Zhou S."/>
            <person name="Allen A.E."/>
            <person name="Apt K.E."/>
            <person name="Bechner M."/>
            <person name="Brzezinski M.A."/>
            <person name="Chaal B.K."/>
            <person name="Chiovitti A."/>
            <person name="Davis A.K."/>
            <person name="Demarest M.S."/>
            <person name="Detter J.C."/>
            <person name="Glavina T."/>
            <person name="Goodstein D."/>
            <person name="Hadi M.Z."/>
            <person name="Hellsten U."/>
            <person name="Hildebrand M."/>
            <person name="Jenkins B.D."/>
            <person name="Jurka J."/>
            <person name="Kapitonov V.V."/>
            <person name="Kroger N."/>
            <person name="Lau W.W."/>
            <person name="Lane T.W."/>
            <person name="Larimer F.W."/>
            <person name="Lippmeier J.C."/>
            <person name="Lucas S."/>
            <person name="Medina M."/>
            <person name="Montsant A."/>
            <person name="Obornik M."/>
            <person name="Parker M.S."/>
            <person name="Palenik B."/>
            <person name="Pazour G.J."/>
            <person name="Richardson P.M."/>
            <person name="Rynearson T.A."/>
            <person name="Saito M.A."/>
            <person name="Schwartz D.C."/>
            <person name="Thamatrakoln K."/>
            <person name="Valentin K."/>
            <person name="Vardi A."/>
            <person name="Wilkerson F.P."/>
            <person name="Rokhsar D.S."/>
        </authorList>
    </citation>
    <scope>NUCLEOTIDE SEQUENCE [LARGE SCALE GENOMIC DNA]</scope>
    <source>
        <strain evidence="4 5">CCMP1335</strain>
    </source>
</reference>
<dbReference type="HOGENOM" id="CLU_445178_0_0_1"/>
<dbReference type="InterPro" id="IPR036869">
    <property type="entry name" value="J_dom_sf"/>
</dbReference>
<evidence type="ECO:0000313" key="4">
    <source>
        <dbReference type="EMBL" id="EED91666.1"/>
    </source>
</evidence>
<feature type="compositionally biased region" description="Basic residues" evidence="1">
    <location>
        <begin position="439"/>
        <end position="461"/>
    </location>
</feature>
<organism evidence="4 5">
    <name type="scientific">Thalassiosira pseudonana</name>
    <name type="common">Marine diatom</name>
    <name type="synonym">Cyclotella nana</name>
    <dbReference type="NCBI Taxonomy" id="35128"/>
    <lineage>
        <taxon>Eukaryota</taxon>
        <taxon>Sar</taxon>
        <taxon>Stramenopiles</taxon>
        <taxon>Ochrophyta</taxon>
        <taxon>Bacillariophyta</taxon>
        <taxon>Coscinodiscophyceae</taxon>
        <taxon>Thalassiosirophycidae</taxon>
        <taxon>Thalassiosirales</taxon>
        <taxon>Thalassiosiraceae</taxon>
        <taxon>Thalassiosira</taxon>
    </lineage>
</organism>
<gene>
    <name evidence="4" type="ORF">THAPSDRAFT_23215</name>
</gene>
<dbReference type="eggNOG" id="ENOG502R2WB">
    <property type="taxonomic scope" value="Eukaryota"/>
</dbReference>
<evidence type="ECO:0000313" key="5">
    <source>
        <dbReference type="Proteomes" id="UP000001449"/>
    </source>
</evidence>
<feature type="compositionally biased region" description="Basic and acidic residues" evidence="1">
    <location>
        <begin position="328"/>
        <end position="342"/>
    </location>
</feature>
<protein>
    <recommendedName>
        <fullName evidence="6">J domain-containing protein</fullName>
    </recommendedName>
</protein>
<feature type="region of interest" description="Disordered" evidence="1">
    <location>
        <begin position="438"/>
        <end position="469"/>
    </location>
</feature>
<feature type="compositionally biased region" description="Low complexity" evidence="1">
    <location>
        <begin position="227"/>
        <end position="241"/>
    </location>
</feature>
<dbReference type="RefSeq" id="XP_002291559.1">
    <property type="nucleotide sequence ID" value="XM_002291523.1"/>
</dbReference>
<dbReference type="PRINTS" id="PR00625">
    <property type="entry name" value="JDOMAIN"/>
</dbReference>
<dbReference type="InterPro" id="IPR003613">
    <property type="entry name" value="Ubox_domain"/>
</dbReference>
<name>B8C462_THAPS</name>
<evidence type="ECO:0000256" key="1">
    <source>
        <dbReference type="SAM" id="MobiDB-lite"/>
    </source>
</evidence>
<dbReference type="InParanoid" id="B8C462"/>
<dbReference type="PROSITE" id="PS50076">
    <property type="entry name" value="DNAJ_2"/>
    <property type="match status" value="1"/>
</dbReference>
<dbReference type="PROSITE" id="PS51698">
    <property type="entry name" value="U_BOX"/>
    <property type="match status" value="1"/>
</dbReference>
<dbReference type="AlphaFoldDB" id="B8C462"/>
<proteinExistence type="predicted"/>
<dbReference type="SUPFAM" id="SSF57850">
    <property type="entry name" value="RING/U-box"/>
    <property type="match status" value="1"/>
</dbReference>
<reference evidence="4 5" key="2">
    <citation type="journal article" date="2008" name="Nature">
        <title>The Phaeodactylum genome reveals the evolutionary history of diatom genomes.</title>
        <authorList>
            <person name="Bowler C."/>
            <person name="Allen A.E."/>
            <person name="Badger J.H."/>
            <person name="Grimwood J."/>
            <person name="Jabbari K."/>
            <person name="Kuo A."/>
            <person name="Maheswari U."/>
            <person name="Martens C."/>
            <person name="Maumus F."/>
            <person name="Otillar R.P."/>
            <person name="Rayko E."/>
            <person name="Salamov A."/>
            <person name="Vandepoele K."/>
            <person name="Beszteri B."/>
            <person name="Gruber A."/>
            <person name="Heijde M."/>
            <person name="Katinka M."/>
            <person name="Mock T."/>
            <person name="Valentin K."/>
            <person name="Verret F."/>
            <person name="Berges J.A."/>
            <person name="Brownlee C."/>
            <person name="Cadoret J.P."/>
            <person name="Chiovitti A."/>
            <person name="Choi C.J."/>
            <person name="Coesel S."/>
            <person name="De Martino A."/>
            <person name="Detter J.C."/>
            <person name="Durkin C."/>
            <person name="Falciatore A."/>
            <person name="Fournet J."/>
            <person name="Haruta M."/>
            <person name="Huysman M.J."/>
            <person name="Jenkins B.D."/>
            <person name="Jiroutova K."/>
            <person name="Jorgensen R.E."/>
            <person name="Joubert Y."/>
            <person name="Kaplan A."/>
            <person name="Kroger N."/>
            <person name="Kroth P.G."/>
            <person name="La Roche J."/>
            <person name="Lindquist E."/>
            <person name="Lommer M."/>
            <person name="Martin-Jezequel V."/>
            <person name="Lopez P.J."/>
            <person name="Lucas S."/>
            <person name="Mangogna M."/>
            <person name="McGinnis K."/>
            <person name="Medlin L.K."/>
            <person name="Montsant A."/>
            <person name="Oudot-Le Secq M.P."/>
            <person name="Napoli C."/>
            <person name="Obornik M."/>
            <person name="Parker M.S."/>
            <person name="Petit J.L."/>
            <person name="Porcel B.M."/>
            <person name="Poulsen N."/>
            <person name="Robison M."/>
            <person name="Rychlewski L."/>
            <person name="Rynearson T.A."/>
            <person name="Schmutz J."/>
            <person name="Shapiro H."/>
            <person name="Siaut M."/>
            <person name="Stanley M."/>
            <person name="Sussman M.R."/>
            <person name="Taylor A.R."/>
            <person name="Vardi A."/>
            <person name="von Dassow P."/>
            <person name="Vyverman W."/>
            <person name="Willis A."/>
            <person name="Wyrwicz L.S."/>
            <person name="Rokhsar D.S."/>
            <person name="Weissenbach J."/>
            <person name="Armbrust E.V."/>
            <person name="Green B.R."/>
            <person name="Van de Peer Y."/>
            <person name="Grigoriev I.V."/>
        </authorList>
    </citation>
    <scope>NUCLEOTIDE SEQUENCE [LARGE SCALE GENOMIC DNA]</scope>
    <source>
        <strain evidence="4 5">CCMP1335</strain>
    </source>
</reference>
<feature type="compositionally biased region" description="Basic and acidic residues" evidence="1">
    <location>
        <begin position="303"/>
        <end position="316"/>
    </location>
</feature>
<dbReference type="GO" id="GO:0004842">
    <property type="term" value="F:ubiquitin-protein transferase activity"/>
    <property type="evidence" value="ECO:0007669"/>
    <property type="project" value="InterPro"/>
</dbReference>
<dbReference type="Gene3D" id="3.30.40.10">
    <property type="entry name" value="Zinc/RING finger domain, C3HC4 (zinc finger)"/>
    <property type="match status" value="1"/>
</dbReference>
<dbReference type="STRING" id="35128.B8C462"/>
<feature type="region of interest" description="Disordered" evidence="1">
    <location>
        <begin position="112"/>
        <end position="375"/>
    </location>
</feature>
<dbReference type="Pfam" id="PF00226">
    <property type="entry name" value="DnaJ"/>
    <property type="match status" value="1"/>
</dbReference>
<accession>B8C462</accession>
<dbReference type="CDD" id="cd06257">
    <property type="entry name" value="DnaJ"/>
    <property type="match status" value="1"/>
</dbReference>
<dbReference type="PANTHER" id="PTHR46573:SF1">
    <property type="entry name" value="WD REPEAT, SAM AND U-BOX DOMAIN-CONTAINING PROTEIN 1"/>
    <property type="match status" value="1"/>
</dbReference>
<dbReference type="CDD" id="cd16655">
    <property type="entry name" value="RING-Ubox_WDSUB1-like"/>
    <property type="match status" value="1"/>
</dbReference>
<dbReference type="Proteomes" id="UP000001449">
    <property type="component" value="Chromosome 6"/>
</dbReference>
<dbReference type="GeneID" id="7453304"/>
<dbReference type="InterPro" id="IPR001623">
    <property type="entry name" value="DnaJ_domain"/>
</dbReference>
<dbReference type="KEGG" id="tps:THAPSDRAFT_23215"/>
<dbReference type="SMART" id="SM00271">
    <property type="entry name" value="DnaJ"/>
    <property type="match status" value="1"/>
</dbReference>
<dbReference type="GO" id="GO:0016567">
    <property type="term" value="P:protein ubiquitination"/>
    <property type="evidence" value="ECO:0007669"/>
    <property type="project" value="InterPro"/>
</dbReference>